<evidence type="ECO:0000313" key="3">
    <source>
        <dbReference type="Proteomes" id="UP000078228"/>
    </source>
</evidence>
<dbReference type="GO" id="GO:0016757">
    <property type="term" value="F:glycosyltransferase activity"/>
    <property type="evidence" value="ECO:0007669"/>
    <property type="project" value="UniProtKB-KW"/>
</dbReference>
<sequence length="250" mass="28296">MKTYVISLSHAEERRDHIQAEFGKQGIEFEFFDAVTPADTLAVCQQLGLSLHHNNTLSDGEKACLLSHALLWQKMTDEDLDYLAVFEDDVCLGREANLVLTSSPSISDFDVIKLETYLELTHTRSTNYKLGGRMLHLLKAPHTGTAGYLLSNSGARFFLTHLRSLPSQDYYAVDHLMFDANLKSIKAYQLVPALCVQADRLNPTKLASAIKQGRDEIAPKKKKHRTAMHYINKLYRSIGKRTFFKTVSFE</sequence>
<proteinExistence type="predicted"/>
<dbReference type="OrthoDB" id="9816113at2"/>
<gene>
    <name evidence="2" type="ORF">AO384_1860</name>
</gene>
<dbReference type="CDD" id="cd06532">
    <property type="entry name" value="Glyco_transf_25"/>
    <property type="match status" value="1"/>
</dbReference>
<keyword evidence="2" id="KW-0328">Glycosyltransferase</keyword>
<dbReference type="Pfam" id="PF01755">
    <property type="entry name" value="Glyco_transf_25"/>
    <property type="match status" value="1"/>
</dbReference>
<accession>A0A198UDJ4</accession>
<dbReference type="InterPro" id="IPR002654">
    <property type="entry name" value="Glyco_trans_25"/>
</dbReference>
<keyword evidence="3" id="KW-1185">Reference proteome</keyword>
<dbReference type="PATRIC" id="fig|480.237.peg.494"/>
<reference evidence="2 3" key="1">
    <citation type="journal article" date="2016" name="Genome Biol. Evol.">
        <title>Comparative Genomic Analyses of the Moraxella catarrhalis Serosensitive and Seroresistant Lineages Demonstrate Their Independent Evolution.</title>
        <authorList>
            <person name="Earl J.P."/>
            <person name="de Vries S.P."/>
            <person name="Ahmed A."/>
            <person name="Powell E."/>
            <person name="Schultz M.P."/>
            <person name="Hermans P.W."/>
            <person name="Hill D.J."/>
            <person name="Zhou Z."/>
            <person name="Constantinidou C.I."/>
            <person name="Hu F.Z."/>
            <person name="Bootsma H.J."/>
            <person name="Ehrlich G.D."/>
        </authorList>
    </citation>
    <scope>NUCLEOTIDE SEQUENCE [LARGE SCALE GENOMIC DNA]</scope>
    <source>
        <strain evidence="2 3">Z7542</strain>
    </source>
</reference>
<dbReference type="EMBL" id="LXHC01000028">
    <property type="protein sequence ID" value="OAU94503.1"/>
    <property type="molecule type" value="Genomic_DNA"/>
</dbReference>
<dbReference type="Proteomes" id="UP000078228">
    <property type="component" value="Unassembled WGS sequence"/>
</dbReference>
<evidence type="ECO:0000313" key="2">
    <source>
        <dbReference type="EMBL" id="OAU94503.1"/>
    </source>
</evidence>
<dbReference type="AlphaFoldDB" id="A0A198UDJ4"/>
<name>A0A198UDJ4_MORCA</name>
<organism evidence="2 3">
    <name type="scientific">Moraxella catarrhalis</name>
    <name type="common">Branhamella catarrhalis</name>
    <dbReference type="NCBI Taxonomy" id="480"/>
    <lineage>
        <taxon>Bacteria</taxon>
        <taxon>Pseudomonadati</taxon>
        <taxon>Pseudomonadota</taxon>
        <taxon>Gammaproteobacteria</taxon>
        <taxon>Moraxellales</taxon>
        <taxon>Moraxellaceae</taxon>
        <taxon>Moraxella</taxon>
    </lineage>
</organism>
<keyword evidence="2" id="KW-0808">Transferase</keyword>
<comment type="caution">
    <text evidence="2">The sequence shown here is derived from an EMBL/GenBank/DDBJ whole genome shotgun (WGS) entry which is preliminary data.</text>
</comment>
<feature type="domain" description="Glycosyl transferase family 25" evidence="1">
    <location>
        <begin position="2"/>
        <end position="177"/>
    </location>
</feature>
<protein>
    <submittedName>
        <fullName evidence="2">Beta-1,4-galactosyltransferase</fullName>
    </submittedName>
</protein>
<evidence type="ECO:0000259" key="1">
    <source>
        <dbReference type="Pfam" id="PF01755"/>
    </source>
</evidence>
<dbReference type="RefSeq" id="WP_064611818.1">
    <property type="nucleotide sequence ID" value="NZ_LXHB01000135.1"/>
</dbReference>